<dbReference type="OrthoDB" id="66881at2759"/>
<sequence>MDEIRIAVIGLGPAGLAALKNLREEGFDAVGLDRRNALGGLWSLSDDTECTSALEDTLSNLSKYVVSYLYRSPRVAMTKLVNKSAFSDFPIPRDQPLFLNRSQAQSYFRSYAEHFNLLEHIRFGIAVNHVVRADSGDKWIVHATDSCRTVSLTFDKVVFATGCEALPRWPEMPGRSNFTGIVLHAQNYKSPEAFEGKRVLVVGIGNTACDIALGLKGHASTIFQAYRRGRVVVSRYEDDGTPSDCTLSWQFLALKYLLDYYFPRLSAVIVNDFLMKKMINDASRHGPAHLSRKYRLKQAEHNIREWRLSTGLSMAYSLPAAQEHFTNSLRDGSIIPQRGFKEFGYGGMVILEDESVIEVDAVIFCTGYILDFGIMPELEMDGAAGLPLTNANTLPRHAIHNTISTKPYLPRLFQMIFPPKFATSIAFLSWSEPQDSAWSVSELEAMAVAQLWAGETAKSQQTPSPPTSQSKPASFPILKEMERQVDAHHEWWRKAWEIEPSIRHGFVRGHTWFRFLHGAAGTGMYEHLDHVLSTRGWRLWWQDRELHHWLSQGPPTSHAWRIFETNPQQIPGCSRRAWPGARQAVQNINGALRELRRNPDKPDC</sequence>
<dbReference type="Proteomes" id="UP000813444">
    <property type="component" value="Unassembled WGS sequence"/>
</dbReference>
<evidence type="ECO:0000256" key="1">
    <source>
        <dbReference type="ARBA" id="ARBA00009183"/>
    </source>
</evidence>
<keyword evidence="7" id="KW-1185">Reference proteome</keyword>
<evidence type="ECO:0000313" key="7">
    <source>
        <dbReference type="Proteomes" id="UP000813444"/>
    </source>
</evidence>
<dbReference type="InterPro" id="IPR000960">
    <property type="entry name" value="Flavin_mOase"/>
</dbReference>
<organism evidence="6 7">
    <name type="scientific">Stachybotrys elegans</name>
    <dbReference type="NCBI Taxonomy" id="80388"/>
    <lineage>
        <taxon>Eukaryota</taxon>
        <taxon>Fungi</taxon>
        <taxon>Dikarya</taxon>
        <taxon>Ascomycota</taxon>
        <taxon>Pezizomycotina</taxon>
        <taxon>Sordariomycetes</taxon>
        <taxon>Hypocreomycetidae</taxon>
        <taxon>Hypocreales</taxon>
        <taxon>Stachybotryaceae</taxon>
        <taxon>Stachybotrys</taxon>
    </lineage>
</organism>
<evidence type="ECO:0000256" key="2">
    <source>
        <dbReference type="ARBA" id="ARBA00022630"/>
    </source>
</evidence>
<dbReference type="GO" id="GO:0050661">
    <property type="term" value="F:NADP binding"/>
    <property type="evidence" value="ECO:0007669"/>
    <property type="project" value="InterPro"/>
</dbReference>
<dbReference type="InterPro" id="IPR036188">
    <property type="entry name" value="FAD/NAD-bd_sf"/>
</dbReference>
<dbReference type="Pfam" id="PF00743">
    <property type="entry name" value="FMO-like"/>
    <property type="match status" value="1"/>
</dbReference>
<comment type="caution">
    <text evidence="6">The sequence shown here is derived from an EMBL/GenBank/DDBJ whole genome shotgun (WGS) entry which is preliminary data.</text>
</comment>
<keyword evidence="4" id="KW-0521">NADP</keyword>
<keyword evidence="3" id="KW-0274">FAD</keyword>
<dbReference type="AlphaFoldDB" id="A0A8K0SQY2"/>
<dbReference type="InterPro" id="IPR020946">
    <property type="entry name" value="Flavin_mOase-like"/>
</dbReference>
<proteinExistence type="inferred from homology"/>
<evidence type="ECO:0000313" key="6">
    <source>
        <dbReference type="EMBL" id="KAH7312590.1"/>
    </source>
</evidence>
<dbReference type="InterPro" id="IPR050346">
    <property type="entry name" value="FMO-like"/>
</dbReference>
<dbReference type="EMBL" id="JAGPNK010000010">
    <property type="protein sequence ID" value="KAH7312590.1"/>
    <property type="molecule type" value="Genomic_DNA"/>
</dbReference>
<dbReference type="PRINTS" id="PR00370">
    <property type="entry name" value="FMOXYGENASE"/>
</dbReference>
<comment type="similarity">
    <text evidence="1">Belongs to the FMO family.</text>
</comment>
<dbReference type="GO" id="GO:0004499">
    <property type="term" value="F:N,N-dimethylaniline monooxygenase activity"/>
    <property type="evidence" value="ECO:0007669"/>
    <property type="project" value="InterPro"/>
</dbReference>
<protein>
    <submittedName>
        <fullName evidence="6">Flavin-binding monooxygenase-like-domain-containing protein</fullName>
    </submittedName>
</protein>
<dbReference type="PANTHER" id="PTHR23023">
    <property type="entry name" value="DIMETHYLANILINE MONOOXYGENASE"/>
    <property type="match status" value="1"/>
</dbReference>
<evidence type="ECO:0000256" key="4">
    <source>
        <dbReference type="ARBA" id="ARBA00022857"/>
    </source>
</evidence>
<evidence type="ECO:0000256" key="3">
    <source>
        <dbReference type="ARBA" id="ARBA00022827"/>
    </source>
</evidence>
<accession>A0A8K0SQY2</accession>
<gene>
    <name evidence="6" type="ORF">B0I35DRAFT_481034</name>
</gene>
<dbReference type="SUPFAM" id="SSF51905">
    <property type="entry name" value="FAD/NAD(P)-binding domain"/>
    <property type="match status" value="1"/>
</dbReference>
<keyword evidence="6" id="KW-0503">Monooxygenase</keyword>
<dbReference type="GO" id="GO:0050660">
    <property type="term" value="F:flavin adenine dinucleotide binding"/>
    <property type="evidence" value="ECO:0007669"/>
    <property type="project" value="InterPro"/>
</dbReference>
<evidence type="ECO:0000256" key="5">
    <source>
        <dbReference type="ARBA" id="ARBA00023002"/>
    </source>
</evidence>
<name>A0A8K0SQY2_9HYPO</name>
<reference evidence="6" key="1">
    <citation type="journal article" date="2021" name="Nat. Commun.">
        <title>Genetic determinants of endophytism in the Arabidopsis root mycobiome.</title>
        <authorList>
            <person name="Mesny F."/>
            <person name="Miyauchi S."/>
            <person name="Thiergart T."/>
            <person name="Pickel B."/>
            <person name="Atanasova L."/>
            <person name="Karlsson M."/>
            <person name="Huettel B."/>
            <person name="Barry K.W."/>
            <person name="Haridas S."/>
            <person name="Chen C."/>
            <person name="Bauer D."/>
            <person name="Andreopoulos W."/>
            <person name="Pangilinan J."/>
            <person name="LaButti K."/>
            <person name="Riley R."/>
            <person name="Lipzen A."/>
            <person name="Clum A."/>
            <person name="Drula E."/>
            <person name="Henrissat B."/>
            <person name="Kohler A."/>
            <person name="Grigoriev I.V."/>
            <person name="Martin F.M."/>
            <person name="Hacquard S."/>
        </authorList>
    </citation>
    <scope>NUCLEOTIDE SEQUENCE</scope>
    <source>
        <strain evidence="6">MPI-CAGE-CH-0235</strain>
    </source>
</reference>
<keyword evidence="5" id="KW-0560">Oxidoreductase</keyword>
<keyword evidence="2" id="KW-0285">Flavoprotein</keyword>
<dbReference type="Gene3D" id="3.50.50.60">
    <property type="entry name" value="FAD/NAD(P)-binding domain"/>
    <property type="match status" value="1"/>
</dbReference>